<dbReference type="STRING" id="1565605.PG1C_11765"/>
<name>A0A0C5JCV3_9PROT</name>
<reference evidence="1 2" key="1">
    <citation type="journal article" date="2015" name="Genome Announc.">
        <title>Complete Genome Sequence of a Novel Bacterium within the Family Rhodocyclaceae That Degrades Polycyclic Aromatic Hydrocarbons.</title>
        <authorList>
            <person name="Singleton D.R."/>
            <person name="Dickey A.N."/>
            <person name="Scholl E.H."/>
            <person name="Wright F.A."/>
            <person name="Aitken M.D."/>
        </authorList>
    </citation>
    <scope>NUCLEOTIDE SEQUENCE [LARGE SCALE GENOMIC DNA]</scope>
    <source>
        <strain evidence="2">PG1-Ca6</strain>
    </source>
</reference>
<evidence type="ECO:0008006" key="3">
    <source>
        <dbReference type="Google" id="ProtNLM"/>
    </source>
</evidence>
<protein>
    <recommendedName>
        <fullName evidence="3">Toxin</fullName>
    </recommendedName>
</protein>
<dbReference type="EMBL" id="CP010554">
    <property type="protein sequence ID" value="AJP49638.1"/>
    <property type="molecule type" value="Genomic_DNA"/>
</dbReference>
<dbReference type="Gene3D" id="3.10.450.530">
    <property type="entry name" value="Ribonuclease toxin, BrnT, of type II toxin-antitoxin system"/>
    <property type="match status" value="1"/>
</dbReference>
<dbReference type="KEGG" id="rbu:PG1C_11765"/>
<sequence>MRFTWSESKRKANLKKHGLDFADVEQVFSGPMVLIEDNRKHYGEQRMIGVGLLKVMVVVVVHVESDDQIRIISMRKADSDETDLYYQNAGYF</sequence>
<dbReference type="HOGENOM" id="CLU_149290_2_0_4"/>
<accession>A0A0C5JCV3</accession>
<evidence type="ECO:0000313" key="2">
    <source>
        <dbReference type="Proteomes" id="UP000061603"/>
    </source>
</evidence>
<dbReference type="Proteomes" id="UP000061603">
    <property type="component" value="Chromosome"/>
</dbReference>
<dbReference type="InterPro" id="IPR007460">
    <property type="entry name" value="BrnT_toxin"/>
</dbReference>
<organism evidence="1 2">
    <name type="scientific">Rugosibacter aromaticivorans</name>
    <dbReference type="NCBI Taxonomy" id="1565605"/>
    <lineage>
        <taxon>Bacteria</taxon>
        <taxon>Pseudomonadati</taxon>
        <taxon>Pseudomonadota</taxon>
        <taxon>Betaproteobacteria</taxon>
        <taxon>Nitrosomonadales</taxon>
        <taxon>Sterolibacteriaceae</taxon>
        <taxon>Rugosibacter</taxon>
    </lineage>
</organism>
<dbReference type="Pfam" id="PF04365">
    <property type="entry name" value="BrnT_toxin"/>
    <property type="match status" value="1"/>
</dbReference>
<gene>
    <name evidence="1" type="ORF">PG1C_11765</name>
</gene>
<dbReference type="InterPro" id="IPR038573">
    <property type="entry name" value="BrnT_sf"/>
</dbReference>
<evidence type="ECO:0000313" key="1">
    <source>
        <dbReference type="EMBL" id="AJP49638.1"/>
    </source>
</evidence>
<proteinExistence type="predicted"/>
<dbReference type="RefSeq" id="WP_202634985.1">
    <property type="nucleotide sequence ID" value="NZ_CP010554.1"/>
</dbReference>
<keyword evidence="2" id="KW-1185">Reference proteome</keyword>
<dbReference type="AlphaFoldDB" id="A0A0C5JCV3"/>